<sequence>MNTALGASRCLDHRPPGRQILGRPQAGRSFTRLLDSDGSQTRLCKDRESPREPVRLLNVDDDERQESKHSGRRMACPLAELELGYMV</sequence>
<gene>
    <name evidence="2" type="ORF">O9K51_02569</name>
</gene>
<organism evidence="2 3">
    <name type="scientific">Purpureocillium lavendulum</name>
    <dbReference type="NCBI Taxonomy" id="1247861"/>
    <lineage>
        <taxon>Eukaryota</taxon>
        <taxon>Fungi</taxon>
        <taxon>Dikarya</taxon>
        <taxon>Ascomycota</taxon>
        <taxon>Pezizomycotina</taxon>
        <taxon>Sordariomycetes</taxon>
        <taxon>Hypocreomycetidae</taxon>
        <taxon>Hypocreales</taxon>
        <taxon>Ophiocordycipitaceae</taxon>
        <taxon>Purpureocillium</taxon>
    </lineage>
</organism>
<evidence type="ECO:0000256" key="1">
    <source>
        <dbReference type="SAM" id="MobiDB-lite"/>
    </source>
</evidence>
<feature type="region of interest" description="Disordered" evidence="1">
    <location>
        <begin position="1"/>
        <end position="72"/>
    </location>
</feature>
<dbReference type="AlphaFoldDB" id="A0AB34FXW5"/>
<protein>
    <submittedName>
        <fullName evidence="2">Uncharacterized protein</fullName>
    </submittedName>
</protein>
<feature type="compositionally biased region" description="Basic and acidic residues" evidence="1">
    <location>
        <begin position="43"/>
        <end position="54"/>
    </location>
</feature>
<keyword evidence="3" id="KW-1185">Reference proteome</keyword>
<proteinExistence type="predicted"/>
<reference evidence="2" key="1">
    <citation type="submission" date="2023-01" db="EMBL/GenBank/DDBJ databases">
        <title>The growth and conidiation of Purpureocillium lavendulum are regulated by nitrogen source and histone H3K14 acetylation.</title>
        <authorList>
            <person name="Tang P."/>
            <person name="Han J."/>
            <person name="Zhang C."/>
            <person name="Tang P."/>
            <person name="Qi F."/>
            <person name="Zhang K."/>
            <person name="Liang L."/>
        </authorList>
    </citation>
    <scope>NUCLEOTIDE SEQUENCE</scope>
    <source>
        <strain evidence="2">YMF1.00683</strain>
    </source>
</reference>
<name>A0AB34FXW5_9HYPO</name>
<dbReference type="Proteomes" id="UP001163105">
    <property type="component" value="Unassembled WGS sequence"/>
</dbReference>
<accession>A0AB34FXW5</accession>
<comment type="caution">
    <text evidence="2">The sequence shown here is derived from an EMBL/GenBank/DDBJ whole genome shotgun (WGS) entry which is preliminary data.</text>
</comment>
<dbReference type="EMBL" id="JAQHRD010000002">
    <property type="protein sequence ID" value="KAJ6444175.1"/>
    <property type="molecule type" value="Genomic_DNA"/>
</dbReference>
<evidence type="ECO:0000313" key="3">
    <source>
        <dbReference type="Proteomes" id="UP001163105"/>
    </source>
</evidence>
<evidence type="ECO:0000313" key="2">
    <source>
        <dbReference type="EMBL" id="KAJ6444175.1"/>
    </source>
</evidence>